<dbReference type="SUPFAM" id="SSF55073">
    <property type="entry name" value="Nucleotide cyclase"/>
    <property type="match status" value="1"/>
</dbReference>
<evidence type="ECO:0000256" key="1">
    <source>
        <dbReference type="ARBA" id="ARBA00004370"/>
    </source>
</evidence>
<evidence type="ECO:0000256" key="6">
    <source>
        <dbReference type="ARBA" id="ARBA00023180"/>
    </source>
</evidence>
<dbReference type="GO" id="GO:0005886">
    <property type="term" value="C:plasma membrane"/>
    <property type="evidence" value="ECO:0007669"/>
    <property type="project" value="TreeGrafter"/>
</dbReference>
<protein>
    <submittedName>
        <fullName evidence="10">Atrial natriuretic peptide receptor 1-like</fullName>
    </submittedName>
</protein>
<keyword evidence="2" id="KW-0812">Transmembrane</keyword>
<evidence type="ECO:0000256" key="3">
    <source>
        <dbReference type="ARBA" id="ARBA00022741"/>
    </source>
</evidence>
<dbReference type="GO" id="GO:0007168">
    <property type="term" value="P:receptor guanylyl cyclase signaling pathway"/>
    <property type="evidence" value="ECO:0007669"/>
    <property type="project" value="TreeGrafter"/>
</dbReference>
<dbReference type="GO" id="GO:0001653">
    <property type="term" value="F:peptide receptor activity"/>
    <property type="evidence" value="ECO:0007669"/>
    <property type="project" value="TreeGrafter"/>
</dbReference>
<dbReference type="CDD" id="cd07302">
    <property type="entry name" value="CHD"/>
    <property type="match status" value="1"/>
</dbReference>
<evidence type="ECO:0000256" key="5">
    <source>
        <dbReference type="ARBA" id="ARBA00023136"/>
    </source>
</evidence>
<dbReference type="GO" id="GO:0004383">
    <property type="term" value="F:guanylate cyclase activity"/>
    <property type="evidence" value="ECO:0007669"/>
    <property type="project" value="TreeGrafter"/>
</dbReference>
<dbReference type="PANTHER" id="PTHR11920:SF494">
    <property type="entry name" value="ATRIAL NATRIURETIC PEPTIDE RECEPTOR 2"/>
    <property type="match status" value="1"/>
</dbReference>
<feature type="domain" description="Guanylate cyclase" evidence="9">
    <location>
        <begin position="206"/>
        <end position="322"/>
    </location>
</feature>
<reference evidence="10" key="1">
    <citation type="submission" date="2025-08" db="UniProtKB">
        <authorList>
            <consortium name="RefSeq"/>
        </authorList>
    </citation>
    <scope>IDENTIFICATION</scope>
    <source>
        <tissue evidence="10">Whole insect</tissue>
    </source>
</reference>
<evidence type="ECO:0000256" key="2">
    <source>
        <dbReference type="ARBA" id="ARBA00022692"/>
    </source>
</evidence>
<dbReference type="Pfam" id="PF00211">
    <property type="entry name" value="Guanylate_cyc"/>
    <property type="match status" value="1"/>
</dbReference>
<dbReference type="PROSITE" id="PS50125">
    <property type="entry name" value="GUANYLATE_CYCLASE_2"/>
    <property type="match status" value="1"/>
</dbReference>
<evidence type="ECO:0000259" key="9">
    <source>
        <dbReference type="PROSITE" id="PS50125"/>
    </source>
</evidence>
<dbReference type="InterPro" id="IPR050401">
    <property type="entry name" value="Cyclic_nucleotide_synthase"/>
</dbReference>
<organism evidence="10">
    <name type="scientific">Diabrotica virgifera virgifera</name>
    <name type="common">western corn rootworm</name>
    <dbReference type="NCBI Taxonomy" id="50390"/>
    <lineage>
        <taxon>Eukaryota</taxon>
        <taxon>Metazoa</taxon>
        <taxon>Ecdysozoa</taxon>
        <taxon>Arthropoda</taxon>
        <taxon>Hexapoda</taxon>
        <taxon>Insecta</taxon>
        <taxon>Pterygota</taxon>
        <taxon>Neoptera</taxon>
        <taxon>Endopterygota</taxon>
        <taxon>Coleoptera</taxon>
        <taxon>Polyphaga</taxon>
        <taxon>Cucujiformia</taxon>
        <taxon>Chrysomeloidea</taxon>
        <taxon>Chrysomelidae</taxon>
        <taxon>Galerucinae</taxon>
        <taxon>Diabroticina</taxon>
        <taxon>Diabroticites</taxon>
        <taxon>Diabrotica</taxon>
    </lineage>
</organism>
<dbReference type="GO" id="GO:0035556">
    <property type="term" value="P:intracellular signal transduction"/>
    <property type="evidence" value="ECO:0007669"/>
    <property type="project" value="InterPro"/>
</dbReference>
<keyword evidence="7" id="KW-0456">Lyase</keyword>
<dbReference type="AlphaFoldDB" id="A0A6P7EZZ0"/>
<dbReference type="InParanoid" id="A0A6P7EZZ0"/>
<dbReference type="Gene3D" id="3.30.70.1230">
    <property type="entry name" value="Nucleotide cyclase"/>
    <property type="match status" value="1"/>
</dbReference>
<dbReference type="Gene3D" id="1.10.510.10">
    <property type="entry name" value="Transferase(Phosphotransferase) domain 1"/>
    <property type="match status" value="1"/>
</dbReference>
<feature type="region of interest" description="Disordered" evidence="8">
    <location>
        <begin position="1"/>
        <end position="36"/>
    </location>
</feature>
<evidence type="ECO:0000256" key="8">
    <source>
        <dbReference type="SAM" id="MobiDB-lite"/>
    </source>
</evidence>
<dbReference type="GO" id="GO:0000166">
    <property type="term" value="F:nucleotide binding"/>
    <property type="evidence" value="ECO:0007669"/>
    <property type="project" value="UniProtKB-KW"/>
</dbReference>
<dbReference type="RefSeq" id="XP_028128874.1">
    <property type="nucleotide sequence ID" value="XM_028273073.1"/>
</dbReference>
<keyword evidence="6" id="KW-0325">Glycoprotein</keyword>
<evidence type="ECO:0000313" key="10">
    <source>
        <dbReference type="RefSeq" id="XP_028128874.1"/>
    </source>
</evidence>
<proteinExistence type="predicted"/>
<gene>
    <name evidence="10" type="primary">LOC114325129</name>
</gene>
<dbReference type="GO" id="GO:0004016">
    <property type="term" value="F:adenylate cyclase activity"/>
    <property type="evidence" value="ECO:0007669"/>
    <property type="project" value="TreeGrafter"/>
</dbReference>
<evidence type="ECO:0000256" key="4">
    <source>
        <dbReference type="ARBA" id="ARBA00022989"/>
    </source>
</evidence>
<accession>A0A6P7EZZ0</accession>
<evidence type="ECO:0000256" key="7">
    <source>
        <dbReference type="ARBA" id="ARBA00023239"/>
    </source>
</evidence>
<dbReference type="InterPro" id="IPR001054">
    <property type="entry name" value="A/G_cyclase"/>
</dbReference>
<comment type="subcellular location">
    <subcellularLocation>
        <location evidence="1">Membrane</location>
    </subcellularLocation>
</comment>
<dbReference type="InterPro" id="IPR029787">
    <property type="entry name" value="Nucleotide_cyclase"/>
</dbReference>
<sequence>MKSGGGKASGSGHVMSLNLPQDQNNGKEVGASASPRRAVSPLLEVRRPHCTLNCDYCNAILGDRFKHVQANQASKILETVKHGPAANDGKPLRPDLEPEALCDDEVELLMKKCWAEDSFDRPDFTTLKHKLHQLNKKENGNLMDNLLARMEQYANNLETLVEERTNDYLEEKKKCEQVLYQLLPKSVAEQLIKGESVNAETFDSVTIYFSDIVGFTKLSAASTPLEVVDLLNDLYTCFDSIVGGFDVYKVETIGDAYMVVSGLPKRNGNCHAREIARMSIALLNDVRKFRIRHMPNEPLRLRIGIHTGKIIKKVMVQSRRIRNVNFRSL</sequence>
<keyword evidence="4" id="KW-1133">Transmembrane helix</keyword>
<keyword evidence="3" id="KW-0547">Nucleotide-binding</keyword>
<name>A0A6P7EZZ0_DIAVI</name>
<dbReference type="SMART" id="SM00044">
    <property type="entry name" value="CYCc"/>
    <property type="match status" value="1"/>
</dbReference>
<dbReference type="PANTHER" id="PTHR11920">
    <property type="entry name" value="GUANYLYL CYCLASE"/>
    <property type="match status" value="1"/>
</dbReference>
<keyword evidence="5" id="KW-0472">Membrane</keyword>